<comment type="caution">
    <text evidence="2">The sequence shown here is derived from an EMBL/GenBank/DDBJ whole genome shotgun (WGS) entry which is preliminary data.</text>
</comment>
<evidence type="ECO:0000313" key="3">
    <source>
        <dbReference type="Proteomes" id="UP001286313"/>
    </source>
</evidence>
<dbReference type="Proteomes" id="UP001286313">
    <property type="component" value="Unassembled WGS sequence"/>
</dbReference>
<feature type="compositionally biased region" description="Basic and acidic residues" evidence="1">
    <location>
        <begin position="188"/>
        <end position="198"/>
    </location>
</feature>
<keyword evidence="3" id="KW-1185">Reference proteome</keyword>
<evidence type="ECO:0000313" key="2">
    <source>
        <dbReference type="EMBL" id="KAK3848945.1"/>
    </source>
</evidence>
<protein>
    <submittedName>
        <fullName evidence="2">Uncharacterized protein</fullName>
    </submittedName>
</protein>
<reference evidence="2" key="1">
    <citation type="submission" date="2023-10" db="EMBL/GenBank/DDBJ databases">
        <title>Genome assemblies of two species of porcelain crab, Petrolisthes cinctipes and Petrolisthes manimaculis (Anomura: Porcellanidae).</title>
        <authorList>
            <person name="Angst P."/>
        </authorList>
    </citation>
    <scope>NUCLEOTIDE SEQUENCE</scope>
    <source>
        <strain evidence="2">PB745_01</strain>
        <tissue evidence="2">Gill</tissue>
    </source>
</reference>
<organism evidence="2 3">
    <name type="scientific">Petrolisthes cinctipes</name>
    <name type="common">Flat porcelain crab</name>
    <dbReference type="NCBI Taxonomy" id="88211"/>
    <lineage>
        <taxon>Eukaryota</taxon>
        <taxon>Metazoa</taxon>
        <taxon>Ecdysozoa</taxon>
        <taxon>Arthropoda</taxon>
        <taxon>Crustacea</taxon>
        <taxon>Multicrustacea</taxon>
        <taxon>Malacostraca</taxon>
        <taxon>Eumalacostraca</taxon>
        <taxon>Eucarida</taxon>
        <taxon>Decapoda</taxon>
        <taxon>Pleocyemata</taxon>
        <taxon>Anomura</taxon>
        <taxon>Galatheoidea</taxon>
        <taxon>Porcellanidae</taxon>
        <taxon>Petrolisthes</taxon>
    </lineage>
</organism>
<gene>
    <name evidence="2" type="ORF">Pcinc_044282</name>
</gene>
<feature type="region of interest" description="Disordered" evidence="1">
    <location>
        <begin position="176"/>
        <end position="198"/>
    </location>
</feature>
<accession>A0AAE1BEG6</accession>
<proteinExistence type="predicted"/>
<sequence>MSFGVAERVQAGQNHHVGTNALPNMFRGGAEGSGAGWGKCTRQPHGLGCIINSGRPWRGGHVESHQARLHCPYQPDTTEPGGAGWITAGRRHHNGTIHMLHKEPQVPGKRPGRVGGRDGGWQVRTGVSGCGCGRRAGRQWVYYLAEGGVVVEVRADLCDERHDLYRGLLQLLSPGRLASRPPGGSDGRGGDCGRQRWC</sequence>
<dbReference type="AlphaFoldDB" id="A0AAE1BEG6"/>
<name>A0AAE1BEG6_PETCI</name>
<evidence type="ECO:0000256" key="1">
    <source>
        <dbReference type="SAM" id="MobiDB-lite"/>
    </source>
</evidence>
<dbReference type="EMBL" id="JAWQEG010009257">
    <property type="protein sequence ID" value="KAK3848945.1"/>
    <property type="molecule type" value="Genomic_DNA"/>
</dbReference>